<evidence type="ECO:0000256" key="2">
    <source>
        <dbReference type="ARBA" id="ARBA00029447"/>
    </source>
</evidence>
<reference evidence="7 8" key="1">
    <citation type="submission" date="2016-11" db="EMBL/GenBank/DDBJ databases">
        <authorList>
            <person name="Jaros S."/>
            <person name="Januszkiewicz K."/>
            <person name="Wedrychowicz H."/>
        </authorList>
    </citation>
    <scope>NUCLEOTIDE SEQUENCE [LARGE SCALE GENOMIC DNA]</scope>
    <source>
        <strain evidence="7 8">DSM 21864</strain>
    </source>
</reference>
<dbReference type="PROSITE" id="PS50111">
    <property type="entry name" value="CHEMOTAXIS_TRANSDUC_2"/>
    <property type="match status" value="1"/>
</dbReference>
<name>A0A1M6FJQ0_9CLOT</name>
<evidence type="ECO:0000259" key="6">
    <source>
        <dbReference type="PROSITE" id="PS50885"/>
    </source>
</evidence>
<dbReference type="PANTHER" id="PTHR32089">
    <property type="entry name" value="METHYL-ACCEPTING CHEMOTAXIS PROTEIN MCPB"/>
    <property type="match status" value="1"/>
</dbReference>
<evidence type="ECO:0000256" key="3">
    <source>
        <dbReference type="PROSITE-ProRule" id="PRU00284"/>
    </source>
</evidence>
<dbReference type="Gene3D" id="6.10.340.10">
    <property type="match status" value="1"/>
</dbReference>
<feature type="transmembrane region" description="Helical" evidence="4">
    <location>
        <begin position="228"/>
        <end position="254"/>
    </location>
</feature>
<organism evidence="7 8">
    <name type="scientific">Clostridium amylolyticum</name>
    <dbReference type="NCBI Taxonomy" id="1121298"/>
    <lineage>
        <taxon>Bacteria</taxon>
        <taxon>Bacillati</taxon>
        <taxon>Bacillota</taxon>
        <taxon>Clostridia</taxon>
        <taxon>Eubacteriales</taxon>
        <taxon>Clostridiaceae</taxon>
        <taxon>Clostridium</taxon>
    </lineage>
</organism>
<dbReference type="AlphaFoldDB" id="A0A1M6FJQ0"/>
<dbReference type="SUPFAM" id="SSF58104">
    <property type="entry name" value="Methyl-accepting chemotaxis protein (MCP) signaling domain"/>
    <property type="match status" value="1"/>
</dbReference>
<dbReference type="SMART" id="SM00283">
    <property type="entry name" value="MA"/>
    <property type="match status" value="1"/>
</dbReference>
<proteinExistence type="inferred from homology"/>
<evidence type="ECO:0000256" key="1">
    <source>
        <dbReference type="ARBA" id="ARBA00023224"/>
    </source>
</evidence>
<dbReference type="Pfam" id="PF00015">
    <property type="entry name" value="MCPsignal"/>
    <property type="match status" value="1"/>
</dbReference>
<dbReference type="CDD" id="cd06225">
    <property type="entry name" value="HAMP"/>
    <property type="match status" value="1"/>
</dbReference>
<gene>
    <name evidence="7" type="ORF">SAMN05444401_1967</name>
</gene>
<keyword evidence="8" id="KW-1185">Reference proteome</keyword>
<dbReference type="Pfam" id="PF00672">
    <property type="entry name" value="HAMP"/>
    <property type="match status" value="1"/>
</dbReference>
<evidence type="ECO:0000313" key="7">
    <source>
        <dbReference type="EMBL" id="SHI97849.1"/>
    </source>
</evidence>
<evidence type="ECO:0000313" key="8">
    <source>
        <dbReference type="Proteomes" id="UP000184080"/>
    </source>
</evidence>
<keyword evidence="4" id="KW-1133">Transmembrane helix</keyword>
<accession>A0A1M6FJQ0</accession>
<dbReference type="STRING" id="1121298.SAMN05444401_1967"/>
<dbReference type="GO" id="GO:0016020">
    <property type="term" value="C:membrane"/>
    <property type="evidence" value="ECO:0007669"/>
    <property type="project" value="InterPro"/>
</dbReference>
<feature type="domain" description="HAMP" evidence="6">
    <location>
        <begin position="255"/>
        <end position="309"/>
    </location>
</feature>
<comment type="similarity">
    <text evidence="2">Belongs to the methyl-accepting chemotaxis (MCP) protein family.</text>
</comment>
<dbReference type="RefSeq" id="WP_073005964.1">
    <property type="nucleotide sequence ID" value="NZ_FQZO01000002.1"/>
</dbReference>
<evidence type="ECO:0000259" key="5">
    <source>
        <dbReference type="PROSITE" id="PS50111"/>
    </source>
</evidence>
<dbReference type="SMART" id="SM00304">
    <property type="entry name" value="HAMP"/>
    <property type="match status" value="1"/>
</dbReference>
<keyword evidence="1 3" id="KW-0807">Transducer</keyword>
<evidence type="ECO:0000256" key="4">
    <source>
        <dbReference type="SAM" id="Phobius"/>
    </source>
</evidence>
<feature type="domain" description="Methyl-accepting transducer" evidence="5">
    <location>
        <begin position="328"/>
        <end position="579"/>
    </location>
</feature>
<dbReference type="InterPro" id="IPR003660">
    <property type="entry name" value="HAMP_dom"/>
</dbReference>
<dbReference type="Gene3D" id="1.10.287.950">
    <property type="entry name" value="Methyl-accepting chemotaxis protein"/>
    <property type="match status" value="1"/>
</dbReference>
<protein>
    <submittedName>
        <fullName evidence="7">Methyl-accepting chemotaxis protein</fullName>
    </submittedName>
</protein>
<feature type="transmembrane region" description="Helical" evidence="4">
    <location>
        <begin position="6"/>
        <end position="25"/>
    </location>
</feature>
<sequence length="615" mass="67601">MSIKKVIIGGFSLIAACLIGTLAILMSLKSSQTNLANVEDIRYKSYQAADELRQSSDDLTRLARLYVVTKQSDPTQAKEYLREYNAILDIRNGKVPRPEKYEQIFWDFAAVDGKNPTPDSIIKKSLLDIMKDLNFSSEELALLEQANKNSDGLVNTEVIAMNLVDGKFGTSEKNAMLPGETPQQTAIRIMHDKTYMTIKANIMKPINEFFEKLDARTKLAVDNAKNKVLILSIAGIISLSLSFAILLIILWIMLRSVIRSIHILKDKLDELSKAGGDLTTKIIVNSKNEMGELANSVNLFIDNLRGIITNVVHASNKATESVETLNNTIIKINDGVTDISAATEELSANMEETFATANEMNNNSNEIDKAVELIAKRAEEGATASQKIQKRAENLTNEFENSIEHANTIFNSVKNSLEEALAQVQTVNKIHALSDSILQITSQTNLLALNAAIEAARAGESGKGFSVVADEIRKLAESSKNTVNEIQNVTGVVLSSVDNLANNANKLLNFVNNDVMNSYNSMIKGAKEYQKDATFLDELISDFSATTEEVYSSINDIITSIENVSKATDESAKEVSSIADKTSEFNSGTNTMQMQSAEILKELKNMNEIVGKFVI</sequence>
<dbReference type="EMBL" id="FQZO01000002">
    <property type="protein sequence ID" value="SHI97849.1"/>
    <property type="molecule type" value="Genomic_DNA"/>
</dbReference>
<dbReference type="PROSITE" id="PS51257">
    <property type="entry name" value="PROKAR_LIPOPROTEIN"/>
    <property type="match status" value="1"/>
</dbReference>
<dbReference type="PROSITE" id="PS50885">
    <property type="entry name" value="HAMP"/>
    <property type="match status" value="1"/>
</dbReference>
<keyword evidence="4" id="KW-0472">Membrane</keyword>
<dbReference type="InterPro" id="IPR004089">
    <property type="entry name" value="MCPsignal_dom"/>
</dbReference>
<keyword evidence="4" id="KW-0812">Transmembrane</keyword>
<dbReference type="OrthoDB" id="2023123at2"/>
<dbReference type="GO" id="GO:0007165">
    <property type="term" value="P:signal transduction"/>
    <property type="evidence" value="ECO:0007669"/>
    <property type="project" value="UniProtKB-KW"/>
</dbReference>
<dbReference type="Proteomes" id="UP000184080">
    <property type="component" value="Unassembled WGS sequence"/>
</dbReference>
<dbReference type="PANTHER" id="PTHR32089:SF112">
    <property type="entry name" value="LYSOZYME-LIKE PROTEIN-RELATED"/>
    <property type="match status" value="1"/>
</dbReference>